<accession>A0A0L8IEI0</accession>
<name>A0A0L8IEI0_OCTBM</name>
<feature type="non-terminal residue" evidence="1">
    <location>
        <position position="1"/>
    </location>
</feature>
<protein>
    <submittedName>
        <fullName evidence="1">Uncharacterized protein</fullName>
    </submittedName>
</protein>
<sequence length="423" mass="47973">PFIQRLSRYDELINFTVIRLGAFHTFLSMLVCLGKQFGDAGLENIMIESNIIAQGSINSVLSGHHCNRNIRVYKCVVEVMEHLHWQAYMSFLSDIEYTLTYETLVKHHADLSSFSFAEFVKGEEFQAVATCCHSFMEQHSAKDPTFALWSSYIEMVEVIFLFLWAIRQGDWELHLSSLCSFLLWFFAYDRTNYARYLPVYWHEVSQLPDSHPQIHEAFMQGKFVKKKDPNVTNMKKYEEDICAVVKTVEAMINPFQENTKELVHIASRVIASTDVCDDSTSAYTSGASMTKVKGKEVTIKADCNLFQCLVVIAGVRKLDLRNMMMYNFGPFPLAFATVDGSLTKTTKATLLRSIKSSVEPAPVVEGIPLGSVWIVDGMAMFQEIPQKVVSGTFGELSKYVVKQLIHLAHTAHNDTVHFVGDTY</sequence>
<dbReference type="EMBL" id="KQ415873">
    <property type="protein sequence ID" value="KOF99893.1"/>
    <property type="molecule type" value="Genomic_DNA"/>
</dbReference>
<organism evidence="1">
    <name type="scientific">Octopus bimaculoides</name>
    <name type="common">California two-spotted octopus</name>
    <dbReference type="NCBI Taxonomy" id="37653"/>
    <lineage>
        <taxon>Eukaryota</taxon>
        <taxon>Metazoa</taxon>
        <taxon>Spiralia</taxon>
        <taxon>Lophotrochozoa</taxon>
        <taxon>Mollusca</taxon>
        <taxon>Cephalopoda</taxon>
        <taxon>Coleoidea</taxon>
        <taxon>Octopodiformes</taxon>
        <taxon>Octopoda</taxon>
        <taxon>Incirrata</taxon>
        <taxon>Octopodidae</taxon>
        <taxon>Octopus</taxon>
    </lineage>
</organism>
<proteinExistence type="predicted"/>
<dbReference type="PANTHER" id="PTHR46704:SF9">
    <property type="entry name" value="BHLH DOMAIN-CONTAINING PROTEIN"/>
    <property type="match status" value="1"/>
</dbReference>
<evidence type="ECO:0000313" key="1">
    <source>
        <dbReference type="EMBL" id="KOF99893.1"/>
    </source>
</evidence>
<dbReference type="AlphaFoldDB" id="A0A0L8IEI0"/>
<gene>
    <name evidence="1" type="ORF">OCBIM_22010261mg</name>
</gene>
<reference evidence="1" key="1">
    <citation type="submission" date="2015-07" db="EMBL/GenBank/DDBJ databases">
        <title>MeaNS - Measles Nucleotide Surveillance Program.</title>
        <authorList>
            <person name="Tran T."/>
            <person name="Druce J."/>
        </authorList>
    </citation>
    <scope>NUCLEOTIDE SEQUENCE</scope>
    <source>
        <strain evidence="1">UCB-OBI-ISO-001</strain>
        <tissue evidence="1">Gonad</tissue>
    </source>
</reference>
<dbReference type="PANTHER" id="PTHR46704">
    <property type="entry name" value="CXC DOMAIN-CONTAINING PROTEIN-RELATED"/>
    <property type="match status" value="1"/>
</dbReference>